<feature type="compositionally biased region" description="Polar residues" evidence="1">
    <location>
        <begin position="343"/>
        <end position="354"/>
    </location>
</feature>
<feature type="compositionally biased region" description="Basic and acidic residues" evidence="1">
    <location>
        <begin position="8"/>
        <end position="45"/>
    </location>
</feature>
<dbReference type="VEuPathDB" id="FungiDB:LEMA_P018150.1"/>
<name>E5AAJ4_LEPMJ</name>
<gene>
    <name evidence="2" type="ORF">LEMA_P018150.1</name>
</gene>
<evidence type="ECO:0000256" key="1">
    <source>
        <dbReference type="SAM" id="MobiDB-lite"/>
    </source>
</evidence>
<evidence type="ECO:0000313" key="3">
    <source>
        <dbReference type="Proteomes" id="UP000002668"/>
    </source>
</evidence>
<feature type="compositionally biased region" description="Basic and acidic residues" evidence="1">
    <location>
        <begin position="138"/>
        <end position="168"/>
    </location>
</feature>
<dbReference type="Proteomes" id="UP000002668">
    <property type="component" value="Genome"/>
</dbReference>
<dbReference type="AlphaFoldDB" id="E5AAJ4"/>
<reference evidence="3" key="1">
    <citation type="journal article" date="2011" name="Nat. Commun.">
        <title>Effector diversification within compartments of the Leptosphaeria maculans genome affected by Repeat-Induced Point mutations.</title>
        <authorList>
            <person name="Rouxel T."/>
            <person name="Grandaubert J."/>
            <person name="Hane J.K."/>
            <person name="Hoede C."/>
            <person name="van de Wouw A.P."/>
            <person name="Couloux A."/>
            <person name="Dominguez V."/>
            <person name="Anthouard V."/>
            <person name="Bally P."/>
            <person name="Bourras S."/>
            <person name="Cozijnsen A.J."/>
            <person name="Ciuffetti L.M."/>
            <person name="Degrave A."/>
            <person name="Dilmaghani A."/>
            <person name="Duret L."/>
            <person name="Fudal I."/>
            <person name="Goodwin S.B."/>
            <person name="Gout L."/>
            <person name="Glaser N."/>
            <person name="Linglin J."/>
            <person name="Kema G.H.J."/>
            <person name="Lapalu N."/>
            <person name="Lawrence C.B."/>
            <person name="May K."/>
            <person name="Meyer M."/>
            <person name="Ollivier B."/>
            <person name="Poulain J."/>
            <person name="Schoch C.L."/>
            <person name="Simon A."/>
            <person name="Spatafora J.W."/>
            <person name="Stachowiak A."/>
            <person name="Turgeon B.G."/>
            <person name="Tyler B.M."/>
            <person name="Vincent D."/>
            <person name="Weissenbach J."/>
            <person name="Amselem J."/>
            <person name="Quesneville H."/>
            <person name="Oliver R.P."/>
            <person name="Wincker P."/>
            <person name="Balesdent M.-H."/>
            <person name="Howlett B.J."/>
        </authorList>
    </citation>
    <scope>NUCLEOTIDE SEQUENCE [LARGE SCALE GENOMIC DNA]</scope>
    <source>
        <strain evidence="3">JN3 / isolate v23.1.3 / race Av1-4-5-6-7-8</strain>
    </source>
</reference>
<protein>
    <submittedName>
        <fullName evidence="2">Predicted protein</fullName>
    </submittedName>
</protein>
<feature type="region of interest" description="Disordered" evidence="1">
    <location>
        <begin position="1"/>
        <end position="407"/>
    </location>
</feature>
<dbReference type="GeneID" id="13292159"/>
<keyword evidence="3" id="KW-1185">Reference proteome</keyword>
<feature type="compositionally biased region" description="Low complexity" evidence="1">
    <location>
        <begin position="284"/>
        <end position="295"/>
    </location>
</feature>
<proteinExistence type="predicted"/>
<dbReference type="OrthoDB" id="10250354at2759"/>
<accession>E5AAJ4</accession>
<organism evidence="3">
    <name type="scientific">Leptosphaeria maculans (strain JN3 / isolate v23.1.3 / race Av1-4-5-6-7-8)</name>
    <name type="common">Blackleg fungus</name>
    <name type="synonym">Phoma lingam</name>
    <dbReference type="NCBI Taxonomy" id="985895"/>
    <lineage>
        <taxon>Eukaryota</taxon>
        <taxon>Fungi</taxon>
        <taxon>Dikarya</taxon>
        <taxon>Ascomycota</taxon>
        <taxon>Pezizomycotina</taxon>
        <taxon>Dothideomycetes</taxon>
        <taxon>Pleosporomycetidae</taxon>
        <taxon>Pleosporales</taxon>
        <taxon>Pleosporineae</taxon>
        <taxon>Leptosphaeriaceae</taxon>
        <taxon>Plenodomus</taxon>
        <taxon>Plenodomus lingam/Leptosphaeria maculans species complex</taxon>
    </lineage>
</organism>
<dbReference type="HOGENOM" id="CLU_023189_0_0_1"/>
<sequence length="500" mass="56476">MSSSSRSARPEKESPRSARPAANDRTRSDREKTRAKESRSERKFNAVDSESSADEKARYEADWKRRSEEDAARKQAAESRRKAEDRRSYEETRYAPSSARKLSVQEEEAIRYQHKSRGQVEAEMTRPTYTRTSSRDAYGPDHRSSRRPDVRPEAPRRSSARPKERTERTMLSSGRGIPEIVEWSDDRRAPPIFKHSASSPANIEVPRSMPQRSYTSEVPREHRRPDKSPPAPLHRSATMPANHSAPRQKAPTAARPSGLREPVAPEHHSPEHDAFPSVPLPQPSSSTKKYYYTTTGNGVTSLRPEEMPGSASKPRTVLREPGRHHQRSPSPLSRPPIGPNRPSEATTTSYSTKPVSAARPPPMDRTTSTRNISPIRHSEDRGRSSRKLYGEVNDPRRARQASYSPSEVQYARKYGPEDVRWAPRGRENEKDCPATKPSLGRTAKIPISIHKPGITFPAYFGMIPHPRLIFISMQPGVPRHISPIIVSYSDACKGCTWRRE</sequence>
<evidence type="ECO:0000313" key="2">
    <source>
        <dbReference type="EMBL" id="CBY00685.1"/>
    </source>
</evidence>
<dbReference type="InParanoid" id="E5AAJ4"/>
<feature type="compositionally biased region" description="Basic and acidic residues" evidence="1">
    <location>
        <begin position="218"/>
        <end position="227"/>
    </location>
</feature>
<dbReference type="EMBL" id="FP929138">
    <property type="protein sequence ID" value="CBY00685.1"/>
    <property type="molecule type" value="Genomic_DNA"/>
</dbReference>
<feature type="compositionally biased region" description="Basic and acidic residues" evidence="1">
    <location>
        <begin position="263"/>
        <end position="274"/>
    </location>
</feature>
<dbReference type="eggNOG" id="KOG0714">
    <property type="taxonomic scope" value="Eukaryota"/>
</dbReference>
<feature type="compositionally biased region" description="Basic and acidic residues" evidence="1">
    <location>
        <begin position="53"/>
        <end position="93"/>
    </location>
</feature>